<gene>
    <name evidence="2" type="ORF">SLEP1_g48360</name>
</gene>
<name>A0AAV5LTK8_9ROSI</name>
<proteinExistence type="predicted"/>
<protein>
    <recommendedName>
        <fullName evidence="1">VQ domain-containing protein</fullName>
    </recommendedName>
</protein>
<sequence>MENPLRRKTPNRSKQKIRKPVKVVYISNPMKVKICASKFRSLVQELTGQDAEFPDPTKFADADAVGSNQTVPDEALLKDDDHGVVVPTAPEALQGKAAEREDDASLDDDFSAQLLENFAPSFYHEPAYIDIPKNW</sequence>
<dbReference type="EMBL" id="BPVZ01000144">
    <property type="protein sequence ID" value="GKV40756.1"/>
    <property type="molecule type" value="Genomic_DNA"/>
</dbReference>
<keyword evidence="3" id="KW-1185">Reference proteome</keyword>
<dbReference type="PANTHER" id="PTHR33624:SF2">
    <property type="entry name" value="SIGMA FACTOR BINDING PROTEIN 1, CHLOROPLASTIC"/>
    <property type="match status" value="1"/>
</dbReference>
<dbReference type="InterPro" id="IPR008889">
    <property type="entry name" value="VQ"/>
</dbReference>
<reference evidence="2 3" key="1">
    <citation type="journal article" date="2021" name="Commun. Biol.">
        <title>The genome of Shorea leprosula (Dipterocarpaceae) highlights the ecological relevance of drought in aseasonal tropical rainforests.</title>
        <authorList>
            <person name="Ng K.K.S."/>
            <person name="Kobayashi M.J."/>
            <person name="Fawcett J.A."/>
            <person name="Hatakeyama M."/>
            <person name="Paape T."/>
            <person name="Ng C.H."/>
            <person name="Ang C.C."/>
            <person name="Tnah L.H."/>
            <person name="Lee C.T."/>
            <person name="Nishiyama T."/>
            <person name="Sese J."/>
            <person name="O'Brien M.J."/>
            <person name="Copetti D."/>
            <person name="Mohd Noor M.I."/>
            <person name="Ong R.C."/>
            <person name="Putra M."/>
            <person name="Sireger I.Z."/>
            <person name="Indrioko S."/>
            <person name="Kosugi Y."/>
            <person name="Izuno A."/>
            <person name="Isagi Y."/>
            <person name="Lee S.L."/>
            <person name="Shimizu K.K."/>
        </authorList>
    </citation>
    <scope>NUCLEOTIDE SEQUENCE [LARGE SCALE GENOMIC DNA]</scope>
    <source>
        <strain evidence="2">214</strain>
    </source>
</reference>
<dbReference type="InterPro" id="IPR039335">
    <property type="entry name" value="SIB1/2"/>
</dbReference>
<dbReference type="AlphaFoldDB" id="A0AAV5LTK8"/>
<dbReference type="PANTHER" id="PTHR33624">
    <property type="entry name" value="SIGMA FACTOR BINDING PROTEIN 1, CHLOROPLASTIC"/>
    <property type="match status" value="1"/>
</dbReference>
<evidence type="ECO:0000313" key="3">
    <source>
        <dbReference type="Proteomes" id="UP001054252"/>
    </source>
</evidence>
<evidence type="ECO:0000313" key="2">
    <source>
        <dbReference type="EMBL" id="GKV40756.1"/>
    </source>
</evidence>
<organism evidence="2 3">
    <name type="scientific">Rubroshorea leprosula</name>
    <dbReference type="NCBI Taxonomy" id="152421"/>
    <lineage>
        <taxon>Eukaryota</taxon>
        <taxon>Viridiplantae</taxon>
        <taxon>Streptophyta</taxon>
        <taxon>Embryophyta</taxon>
        <taxon>Tracheophyta</taxon>
        <taxon>Spermatophyta</taxon>
        <taxon>Magnoliopsida</taxon>
        <taxon>eudicotyledons</taxon>
        <taxon>Gunneridae</taxon>
        <taxon>Pentapetalae</taxon>
        <taxon>rosids</taxon>
        <taxon>malvids</taxon>
        <taxon>Malvales</taxon>
        <taxon>Dipterocarpaceae</taxon>
        <taxon>Rubroshorea</taxon>
    </lineage>
</organism>
<accession>A0AAV5LTK8</accession>
<dbReference type="Proteomes" id="UP001054252">
    <property type="component" value="Unassembled WGS sequence"/>
</dbReference>
<dbReference type="Pfam" id="PF05678">
    <property type="entry name" value="VQ"/>
    <property type="match status" value="1"/>
</dbReference>
<feature type="domain" description="VQ" evidence="1">
    <location>
        <begin position="26"/>
        <end position="51"/>
    </location>
</feature>
<evidence type="ECO:0000259" key="1">
    <source>
        <dbReference type="Pfam" id="PF05678"/>
    </source>
</evidence>
<comment type="caution">
    <text evidence="2">The sequence shown here is derived from an EMBL/GenBank/DDBJ whole genome shotgun (WGS) entry which is preliminary data.</text>
</comment>